<feature type="region of interest" description="Disordered" evidence="1">
    <location>
        <begin position="393"/>
        <end position="457"/>
    </location>
</feature>
<organism evidence="2 3">
    <name type="scientific">Polyplosphaeria fusca</name>
    <dbReference type="NCBI Taxonomy" id="682080"/>
    <lineage>
        <taxon>Eukaryota</taxon>
        <taxon>Fungi</taxon>
        <taxon>Dikarya</taxon>
        <taxon>Ascomycota</taxon>
        <taxon>Pezizomycotina</taxon>
        <taxon>Dothideomycetes</taxon>
        <taxon>Pleosporomycetidae</taxon>
        <taxon>Pleosporales</taxon>
        <taxon>Tetraplosphaeriaceae</taxon>
        <taxon>Polyplosphaeria</taxon>
    </lineage>
</organism>
<feature type="compositionally biased region" description="Basic and acidic residues" evidence="1">
    <location>
        <begin position="423"/>
        <end position="434"/>
    </location>
</feature>
<reference evidence="2" key="1">
    <citation type="journal article" date="2020" name="Stud. Mycol.">
        <title>101 Dothideomycetes genomes: a test case for predicting lifestyles and emergence of pathogens.</title>
        <authorList>
            <person name="Haridas S."/>
            <person name="Albert R."/>
            <person name="Binder M."/>
            <person name="Bloem J."/>
            <person name="Labutti K."/>
            <person name="Salamov A."/>
            <person name="Andreopoulos B."/>
            <person name="Baker S."/>
            <person name="Barry K."/>
            <person name="Bills G."/>
            <person name="Bluhm B."/>
            <person name="Cannon C."/>
            <person name="Castanera R."/>
            <person name="Culley D."/>
            <person name="Daum C."/>
            <person name="Ezra D."/>
            <person name="Gonzalez J."/>
            <person name="Henrissat B."/>
            <person name="Kuo A."/>
            <person name="Liang C."/>
            <person name="Lipzen A."/>
            <person name="Lutzoni F."/>
            <person name="Magnuson J."/>
            <person name="Mondo S."/>
            <person name="Nolan M."/>
            <person name="Ohm R."/>
            <person name="Pangilinan J."/>
            <person name="Park H.-J."/>
            <person name="Ramirez L."/>
            <person name="Alfaro M."/>
            <person name="Sun H."/>
            <person name="Tritt A."/>
            <person name="Yoshinaga Y."/>
            <person name="Zwiers L.-H."/>
            <person name="Turgeon B."/>
            <person name="Goodwin S."/>
            <person name="Spatafora J."/>
            <person name="Crous P."/>
            <person name="Grigoriev I."/>
        </authorList>
    </citation>
    <scope>NUCLEOTIDE SEQUENCE</scope>
    <source>
        <strain evidence="2">CBS 125425</strain>
    </source>
</reference>
<dbReference type="EMBL" id="ML996221">
    <property type="protein sequence ID" value="KAF2730273.1"/>
    <property type="molecule type" value="Genomic_DNA"/>
</dbReference>
<keyword evidence="3" id="KW-1185">Reference proteome</keyword>
<feature type="region of interest" description="Disordered" evidence="1">
    <location>
        <begin position="1"/>
        <end position="22"/>
    </location>
</feature>
<evidence type="ECO:0000313" key="3">
    <source>
        <dbReference type="Proteomes" id="UP000799444"/>
    </source>
</evidence>
<feature type="compositionally biased region" description="Acidic residues" evidence="1">
    <location>
        <begin position="343"/>
        <end position="361"/>
    </location>
</feature>
<dbReference type="Proteomes" id="UP000799444">
    <property type="component" value="Unassembled WGS sequence"/>
</dbReference>
<protein>
    <submittedName>
        <fullName evidence="2">Uncharacterized protein</fullName>
    </submittedName>
</protein>
<accession>A0A9P4UYU3</accession>
<name>A0A9P4UYU3_9PLEO</name>
<gene>
    <name evidence="2" type="ORF">EJ04DRAFT_586514</name>
</gene>
<evidence type="ECO:0000313" key="2">
    <source>
        <dbReference type="EMBL" id="KAF2730273.1"/>
    </source>
</evidence>
<sequence>MNCEVEDASRFSSAHDQTAPPPQVRASAAMDVSHDPVLACVRDEFAKSVDQTLRRNLEDAQTDLRLMDFTKNHYRRAFERSLRELTAVREEKRHLINEAIQAQTYKDAMQRHSDVQASHGTPFHKTAGQDLLGHRQSLTRLEKALESPKFDLGHPDELPRRHEAYIRSRHGSLGAQRDMLAMAVAAVLSRVPALLESIAQFQIYEAGCLHHDAAGDARAAGFVARDVDDLHDRCAALYFWGEELSMQISAFRNRLLPQQQRPQDEADTVIGKRDSTPVHRRHAYQGAQYERQVAQVVRKRLVLYRPIPVISSTRDQRARTGWLDEETRRRLRSGRAVPPPEQVFEDDDNYPDIGPYEDDGTDPVRANGIQRQRHILQPRPQFLVGHQPPQTVILQPAPKVHRGRTGRPVAANHVRAESPTTETPKRKLERREQSRASPPQREPPLPSPDTAQAPSTTVQAKNSVTMLFEIARGHVAWFRLVWQMLPQVLHYALWMRHPQLYCSYYGLVVAR</sequence>
<feature type="region of interest" description="Disordered" evidence="1">
    <location>
        <begin position="327"/>
        <end position="365"/>
    </location>
</feature>
<proteinExistence type="predicted"/>
<evidence type="ECO:0000256" key="1">
    <source>
        <dbReference type="SAM" id="MobiDB-lite"/>
    </source>
</evidence>
<comment type="caution">
    <text evidence="2">The sequence shown here is derived from an EMBL/GenBank/DDBJ whole genome shotgun (WGS) entry which is preliminary data.</text>
</comment>
<dbReference type="AlphaFoldDB" id="A0A9P4UYU3"/>